<feature type="domain" description="AB hydrolase-1" evidence="1">
    <location>
        <begin position="5"/>
        <end position="220"/>
    </location>
</feature>
<name>A0A381N434_9ZZZZ</name>
<organism evidence="2">
    <name type="scientific">marine metagenome</name>
    <dbReference type="NCBI Taxonomy" id="408172"/>
    <lineage>
        <taxon>unclassified sequences</taxon>
        <taxon>metagenomes</taxon>
        <taxon>ecological metagenomes</taxon>
    </lineage>
</organism>
<dbReference type="InterPro" id="IPR052897">
    <property type="entry name" value="Sec-Metab_Biosynth_Hydrolase"/>
</dbReference>
<dbReference type="SUPFAM" id="SSF53474">
    <property type="entry name" value="alpha/beta-Hydrolases"/>
    <property type="match status" value="1"/>
</dbReference>
<dbReference type="Gene3D" id="3.40.50.1820">
    <property type="entry name" value="alpha/beta hydrolase"/>
    <property type="match status" value="1"/>
</dbReference>
<dbReference type="InterPro" id="IPR029058">
    <property type="entry name" value="AB_hydrolase_fold"/>
</dbReference>
<dbReference type="PANTHER" id="PTHR37017:SF11">
    <property type="entry name" value="ESTERASE_LIPASE_THIOESTERASE DOMAIN-CONTAINING PROTEIN"/>
    <property type="match status" value="1"/>
</dbReference>
<dbReference type="Pfam" id="PF12697">
    <property type="entry name" value="Abhydrolase_6"/>
    <property type="match status" value="1"/>
</dbReference>
<gene>
    <name evidence="2" type="ORF">METZ01_LOCUS2210</name>
</gene>
<accession>A0A381N434</accession>
<dbReference type="AlphaFoldDB" id="A0A381N434"/>
<sequence>MNRPIVLVHGAFHGSWCWDRVTPHLDAAEVTWVAPDLPSCAKAATGALLKDDVAAVREVLDSLPGDEHAVMLGHSRGGAVITEAGVHDRVGSLVYLTALLVDDGEDATEHVSQDLSKAVRANDDGSISVNPGWDAALFYNDCTGDDVAWATNQLRSQNLALEVVNSERAWSLKPSIYVVCSRDKAIPPASQRAMASRVQTTLEWDTGHSPFLNRPDLVAALLVGLSKG</sequence>
<dbReference type="InterPro" id="IPR000073">
    <property type="entry name" value="AB_hydrolase_1"/>
</dbReference>
<proteinExistence type="predicted"/>
<dbReference type="EMBL" id="UINC01000111">
    <property type="protein sequence ID" value="SUZ49356.1"/>
    <property type="molecule type" value="Genomic_DNA"/>
</dbReference>
<reference evidence="2" key="1">
    <citation type="submission" date="2018-05" db="EMBL/GenBank/DDBJ databases">
        <authorList>
            <person name="Lanie J.A."/>
            <person name="Ng W.-L."/>
            <person name="Kazmierczak K.M."/>
            <person name="Andrzejewski T.M."/>
            <person name="Davidsen T.M."/>
            <person name="Wayne K.J."/>
            <person name="Tettelin H."/>
            <person name="Glass J.I."/>
            <person name="Rusch D."/>
            <person name="Podicherti R."/>
            <person name="Tsui H.-C.T."/>
            <person name="Winkler M.E."/>
        </authorList>
    </citation>
    <scope>NUCLEOTIDE SEQUENCE</scope>
</reference>
<evidence type="ECO:0000313" key="2">
    <source>
        <dbReference type="EMBL" id="SUZ49356.1"/>
    </source>
</evidence>
<evidence type="ECO:0000259" key="1">
    <source>
        <dbReference type="Pfam" id="PF12697"/>
    </source>
</evidence>
<protein>
    <recommendedName>
        <fullName evidence="1">AB hydrolase-1 domain-containing protein</fullName>
    </recommendedName>
</protein>
<dbReference type="PANTHER" id="PTHR37017">
    <property type="entry name" value="AB HYDROLASE-1 DOMAIN-CONTAINING PROTEIN-RELATED"/>
    <property type="match status" value="1"/>
</dbReference>